<dbReference type="Pfam" id="PF03020">
    <property type="entry name" value="LEM"/>
    <property type="match status" value="1"/>
</dbReference>
<dbReference type="PANTHER" id="PTHR12019">
    <property type="entry name" value="LAMINA-ASSOCIATED POLYPEPTIDE THYMOPOIETIN"/>
    <property type="match status" value="1"/>
</dbReference>
<evidence type="ECO:0000313" key="3">
    <source>
        <dbReference type="EMBL" id="KAK2850957.1"/>
    </source>
</evidence>
<evidence type="ECO:0000313" key="4">
    <source>
        <dbReference type="Proteomes" id="UP001187415"/>
    </source>
</evidence>
<dbReference type="FunFam" id="1.10.720.40:FF:000001">
    <property type="entry name" value="LEM domain containing 2, isoform CRA_a"/>
    <property type="match status" value="1"/>
</dbReference>
<sequence length="225" mass="25710">MSGLVECAANALPGKAESLLGPNHVHLQRPLQEKEPGRTRTTCHKLQLRSVAPRRATFPRLRFRKMALSEKSNDELSKLLAEFGIKHGPIVDSTRKLYEKKLEKAMMESPVKPSSDKTFYREEEEEITYITYRNPIRHEGCAEMVKRRVHDEPDGNKYSDQVTEAPVQFTNRTANHSVAHKPVRKSGSRVWKAIRVLLLLAVLAAGAYYAYIYLLNNPDNPFRIQ</sequence>
<dbReference type="AlphaFoldDB" id="A0AA88N6C2"/>
<dbReference type="SUPFAM" id="SSF63451">
    <property type="entry name" value="LEM domain"/>
    <property type="match status" value="1"/>
</dbReference>
<dbReference type="PANTHER" id="PTHR12019:SF5">
    <property type="entry name" value="EMERIN (EMERY-DREIFUSS MUSCULAR DYSTROPHY)"/>
    <property type="match status" value="1"/>
</dbReference>
<protein>
    <recommendedName>
        <fullName evidence="2">LEM domain-containing protein</fullName>
    </recommendedName>
</protein>
<comment type="caution">
    <text evidence="3">The sequence shown here is derived from an EMBL/GenBank/DDBJ whole genome shotgun (WGS) entry which is preliminary data.</text>
</comment>
<dbReference type="PROSITE" id="PS50954">
    <property type="entry name" value="LEM"/>
    <property type="match status" value="1"/>
</dbReference>
<keyword evidence="1" id="KW-1133">Transmembrane helix</keyword>
<accession>A0AA88N6C2</accession>
<name>A0AA88N6C2_CHASR</name>
<proteinExistence type="predicted"/>
<feature type="transmembrane region" description="Helical" evidence="1">
    <location>
        <begin position="194"/>
        <end position="214"/>
    </location>
</feature>
<feature type="domain" description="LEM" evidence="2">
    <location>
        <begin position="65"/>
        <end position="109"/>
    </location>
</feature>
<dbReference type="EMBL" id="JAUPFM010000005">
    <property type="protein sequence ID" value="KAK2850957.1"/>
    <property type="molecule type" value="Genomic_DNA"/>
</dbReference>
<reference evidence="3" key="1">
    <citation type="submission" date="2023-07" db="EMBL/GenBank/DDBJ databases">
        <title>Chromosome-level Genome Assembly of Striped Snakehead (Channa striata).</title>
        <authorList>
            <person name="Liu H."/>
        </authorList>
    </citation>
    <scope>NUCLEOTIDE SEQUENCE</scope>
    <source>
        <strain evidence="3">Gz</strain>
        <tissue evidence="3">Muscle</tissue>
    </source>
</reference>
<dbReference type="Gene3D" id="1.10.720.40">
    <property type="match status" value="1"/>
</dbReference>
<keyword evidence="4" id="KW-1185">Reference proteome</keyword>
<organism evidence="3 4">
    <name type="scientific">Channa striata</name>
    <name type="common">Snakehead murrel</name>
    <name type="synonym">Ophicephalus striatus</name>
    <dbReference type="NCBI Taxonomy" id="64152"/>
    <lineage>
        <taxon>Eukaryota</taxon>
        <taxon>Metazoa</taxon>
        <taxon>Chordata</taxon>
        <taxon>Craniata</taxon>
        <taxon>Vertebrata</taxon>
        <taxon>Euteleostomi</taxon>
        <taxon>Actinopterygii</taxon>
        <taxon>Neopterygii</taxon>
        <taxon>Teleostei</taxon>
        <taxon>Neoteleostei</taxon>
        <taxon>Acanthomorphata</taxon>
        <taxon>Anabantaria</taxon>
        <taxon>Anabantiformes</taxon>
        <taxon>Channoidei</taxon>
        <taxon>Channidae</taxon>
        <taxon>Channa</taxon>
    </lineage>
</organism>
<dbReference type="Proteomes" id="UP001187415">
    <property type="component" value="Unassembled WGS sequence"/>
</dbReference>
<dbReference type="InterPro" id="IPR003887">
    <property type="entry name" value="LEM_dom"/>
</dbReference>
<keyword evidence="1" id="KW-0472">Membrane</keyword>
<dbReference type="InterPro" id="IPR011015">
    <property type="entry name" value="LEM/LEM-like_dom_sf"/>
</dbReference>
<dbReference type="InterPro" id="IPR051656">
    <property type="entry name" value="LEM_domain"/>
</dbReference>
<keyword evidence="1" id="KW-0812">Transmembrane</keyword>
<dbReference type="SMART" id="SM00540">
    <property type="entry name" value="LEM"/>
    <property type="match status" value="1"/>
</dbReference>
<evidence type="ECO:0000256" key="1">
    <source>
        <dbReference type="SAM" id="Phobius"/>
    </source>
</evidence>
<gene>
    <name evidence="3" type="ORF">Q5P01_007233</name>
</gene>
<evidence type="ECO:0000259" key="2">
    <source>
        <dbReference type="PROSITE" id="PS50954"/>
    </source>
</evidence>